<dbReference type="Proteomes" id="UP000317573">
    <property type="component" value="Unassembled WGS sequence"/>
</dbReference>
<organism evidence="1 2">
    <name type="scientific">Rhodococcus rhodochrous J45</name>
    <dbReference type="NCBI Taxonomy" id="935266"/>
    <lineage>
        <taxon>Bacteria</taxon>
        <taxon>Bacillati</taxon>
        <taxon>Actinomycetota</taxon>
        <taxon>Actinomycetes</taxon>
        <taxon>Mycobacteriales</taxon>
        <taxon>Nocardiaceae</taxon>
        <taxon>Rhodococcus</taxon>
    </lineage>
</organism>
<sequence length="85" mass="9662">MRFVQLGSGGFLGIGKTKWLVPVDAITRVEDSGVHIDRTKEHVAGSEPYDPTVVPASDFYQRLYTHYGYPPFWAHGYMHPYPPPR</sequence>
<evidence type="ECO:0000313" key="2">
    <source>
        <dbReference type="Proteomes" id="UP000317573"/>
    </source>
</evidence>
<dbReference type="EMBL" id="VLJT01000026">
    <property type="protein sequence ID" value="TWH16120.1"/>
    <property type="molecule type" value="Genomic_DNA"/>
</dbReference>
<name>A0A562E2Q1_RHORH</name>
<gene>
    <name evidence="1" type="ORF">L618_002800000070</name>
</gene>
<evidence type="ECO:0008006" key="3">
    <source>
        <dbReference type="Google" id="ProtNLM"/>
    </source>
</evidence>
<evidence type="ECO:0000313" key="1">
    <source>
        <dbReference type="EMBL" id="TWH16120.1"/>
    </source>
</evidence>
<dbReference type="InterPro" id="IPR011033">
    <property type="entry name" value="PRC_barrel-like_sf"/>
</dbReference>
<dbReference type="SUPFAM" id="SSF50346">
    <property type="entry name" value="PRC-barrel domain"/>
    <property type="match status" value="1"/>
</dbReference>
<proteinExistence type="predicted"/>
<protein>
    <recommendedName>
        <fullName evidence="3">PRC-barrel domain protein</fullName>
    </recommendedName>
</protein>
<reference evidence="1 2" key="1">
    <citation type="submission" date="2019-07" db="EMBL/GenBank/DDBJ databases">
        <title>Genome sequencing of lignin-degrading bacterial isolates.</title>
        <authorList>
            <person name="Gladden J."/>
        </authorList>
    </citation>
    <scope>NUCLEOTIDE SEQUENCE [LARGE SCALE GENOMIC DNA]</scope>
    <source>
        <strain evidence="1 2">J45</strain>
    </source>
</reference>
<accession>A0A562E2Q1</accession>
<dbReference type="AlphaFoldDB" id="A0A562E2Q1"/>
<comment type="caution">
    <text evidence="1">The sequence shown here is derived from an EMBL/GenBank/DDBJ whole genome shotgun (WGS) entry which is preliminary data.</text>
</comment>